<dbReference type="eggNOG" id="KOG1968">
    <property type="taxonomic scope" value="Eukaryota"/>
</dbReference>
<dbReference type="AlphaFoldDB" id="Q6BJ72"/>
<dbReference type="STRING" id="284592.Q6BJ72"/>
<dbReference type="InParanoid" id="Q6BJ72"/>
<evidence type="ECO:0000313" key="4">
    <source>
        <dbReference type="EMBL" id="CAG90206.2"/>
    </source>
</evidence>
<dbReference type="KEGG" id="dha:DEHA2G04686g"/>
<keyword evidence="2" id="KW-0175">Coiled coil</keyword>
<dbReference type="HOGENOM" id="CLU_013192_0_0_1"/>
<evidence type="ECO:0000256" key="2">
    <source>
        <dbReference type="SAM" id="Coils"/>
    </source>
</evidence>
<dbReference type="OMA" id="YVHEINS"/>
<dbReference type="GO" id="GO:0003677">
    <property type="term" value="F:DNA binding"/>
    <property type="evidence" value="ECO:0007669"/>
    <property type="project" value="TreeGrafter"/>
</dbReference>
<dbReference type="OrthoDB" id="10064318at2759"/>
<gene>
    <name evidence="4" type="ordered locus">DEHA2G04686g</name>
</gene>
<dbReference type="RefSeq" id="XP_461749.2">
    <property type="nucleotide sequence ID" value="XM_461749.2"/>
</dbReference>
<dbReference type="GeneID" id="2904625"/>
<feature type="coiled-coil region" evidence="2">
    <location>
        <begin position="219"/>
        <end position="246"/>
    </location>
</feature>
<evidence type="ECO:0000256" key="3">
    <source>
        <dbReference type="SAM" id="MobiDB-lite"/>
    </source>
</evidence>
<proteinExistence type="predicted"/>
<dbReference type="PANTHER" id="PTHR23389:SF6">
    <property type="entry name" value="REPLICATION FACTOR C SUBUNIT 1"/>
    <property type="match status" value="1"/>
</dbReference>
<reference evidence="4 5" key="1">
    <citation type="journal article" date="2004" name="Nature">
        <title>Genome evolution in yeasts.</title>
        <authorList>
            <consortium name="Genolevures"/>
            <person name="Dujon B."/>
            <person name="Sherman D."/>
            <person name="Fischer G."/>
            <person name="Durrens P."/>
            <person name="Casaregola S."/>
            <person name="Lafontaine I."/>
            <person name="de Montigny J."/>
            <person name="Marck C."/>
            <person name="Neuveglise C."/>
            <person name="Talla E."/>
            <person name="Goffard N."/>
            <person name="Frangeul L."/>
            <person name="Aigle M."/>
            <person name="Anthouard V."/>
            <person name="Babour A."/>
            <person name="Barbe V."/>
            <person name="Barnay S."/>
            <person name="Blanchin S."/>
            <person name="Beckerich J.M."/>
            <person name="Beyne E."/>
            <person name="Bleykasten C."/>
            <person name="Boisrame A."/>
            <person name="Boyer J."/>
            <person name="Cattolico L."/>
            <person name="Confanioleri F."/>
            <person name="de Daruvar A."/>
            <person name="Despons L."/>
            <person name="Fabre E."/>
            <person name="Fairhead C."/>
            <person name="Ferry-Dumazet H."/>
            <person name="Groppi A."/>
            <person name="Hantraye F."/>
            <person name="Hennequin C."/>
            <person name="Jauniaux N."/>
            <person name="Joyet P."/>
            <person name="Kachouri R."/>
            <person name="Kerrest A."/>
            <person name="Koszul R."/>
            <person name="Lemaire M."/>
            <person name="Lesur I."/>
            <person name="Ma L."/>
            <person name="Muller H."/>
            <person name="Nicaud J.M."/>
            <person name="Nikolski M."/>
            <person name="Oztas S."/>
            <person name="Ozier-Kalogeropoulos O."/>
            <person name="Pellenz S."/>
            <person name="Potier S."/>
            <person name="Richard G.F."/>
            <person name="Straub M.L."/>
            <person name="Suleau A."/>
            <person name="Swennene D."/>
            <person name="Tekaia F."/>
            <person name="Wesolowski-Louvel M."/>
            <person name="Westhof E."/>
            <person name="Wirth B."/>
            <person name="Zeniou-Meyer M."/>
            <person name="Zivanovic I."/>
            <person name="Bolotin-Fukuhara M."/>
            <person name="Thierry A."/>
            <person name="Bouchier C."/>
            <person name="Caudron B."/>
            <person name="Scarpelli C."/>
            <person name="Gaillardin C."/>
            <person name="Weissenbach J."/>
            <person name="Wincker P."/>
            <person name="Souciet J.L."/>
        </authorList>
    </citation>
    <scope>NUCLEOTIDE SEQUENCE [LARGE SCALE GENOMIC DNA]</scope>
    <source>
        <strain evidence="5">ATCC 36239 / CBS 767 / BCRC 21394 / JCM 1990 / NBRC 0083 / IGC 2968</strain>
    </source>
</reference>
<feature type="region of interest" description="Disordered" evidence="3">
    <location>
        <begin position="135"/>
        <end position="201"/>
    </location>
</feature>
<dbReference type="GO" id="GO:0006260">
    <property type="term" value="P:DNA replication"/>
    <property type="evidence" value="ECO:0007669"/>
    <property type="project" value="UniProtKB-KW"/>
</dbReference>
<feature type="compositionally biased region" description="Polar residues" evidence="3">
    <location>
        <begin position="135"/>
        <end position="149"/>
    </location>
</feature>
<dbReference type="SUPFAM" id="SSF52540">
    <property type="entry name" value="P-loop containing nucleoside triphosphate hydrolases"/>
    <property type="match status" value="1"/>
</dbReference>
<keyword evidence="1" id="KW-0235">DNA replication</keyword>
<keyword evidence="5" id="KW-1185">Reference proteome</keyword>
<evidence type="ECO:0000313" key="5">
    <source>
        <dbReference type="Proteomes" id="UP000000599"/>
    </source>
</evidence>
<evidence type="ECO:0000256" key="1">
    <source>
        <dbReference type="ARBA" id="ARBA00022705"/>
    </source>
</evidence>
<dbReference type="Gene3D" id="3.40.50.300">
    <property type="entry name" value="P-loop containing nucleotide triphosphate hydrolases"/>
    <property type="match status" value="1"/>
</dbReference>
<dbReference type="GO" id="GO:0005634">
    <property type="term" value="C:nucleus"/>
    <property type="evidence" value="ECO:0007669"/>
    <property type="project" value="TreeGrafter"/>
</dbReference>
<dbReference type="InterPro" id="IPR027417">
    <property type="entry name" value="P-loop_NTPase"/>
</dbReference>
<dbReference type="Proteomes" id="UP000000599">
    <property type="component" value="Chromosome G"/>
</dbReference>
<sequence length="1075" mass="122677">MCLVSYQLERIVSVTFEVDGQDMLPRSREQHNKLTEGENQEAIYITSSPDQNHSHQQDSSQSFNSTCFTTASLNMSSDESIMFHDGEFSKLNFEIPESVRGDENGNIAISDFMDKSQQPDQDKVFTNTLATDSSDAFTDAQDSNSQASVSEIRPNKPNLMALLSGKQTSKKSKSKVRTNEDKGQNQNEIQEPRKEEEFEHDEDISINECINDSFTESKSNDLRKEHEMLELEKKFYNDNIKSVTAKDFLAKLNQKTLQDKNKDTENVEETPICINDEGDREPVLIEIDSDENKDEIELLESKVFSGNLKRTSARDIFHSFRPSPTLSNKHKAANVNNRSYTVSFRMNPTSLKEIQMSSNPFFTKGNKQTASLPGAKSVFETLMQNPSFKKKKLVTLRVEPNKLREVTKPLNNPLFSRGTVGVKGKSANSFFKSMMENASGSTHKLSTLQKLKELYPPSISREQLHVYDKNDTPNPNAKRLMGLVLKSEHKPYSNLDQDTKEEDISTILNPPQIDTTPHKYKVEIESYSSKEKLLESICKDIPSMQLYPPLMNIYNRYLDTSIDWNNKESSLWTSLFQPHRMSDVLISSTKQNDIKTWVSNSFARLKSQTLKTPRNVLLKQQKRQRKNVYSGIDGFVVDDYGDYFQDGSETEEDVFVPLLIIHGSTGSCKSSSVYAAINEINGYVYEINSGQPRGKKDILGTLKEMCTTHLVHRQNEEKQFQKGIILLEDCDILFEQDKNFWLAVHEVLNISRRPLIITCNDLTAIPQSIIEFANDEDAIINLDENDHDTVANFKNYLSLCCISQGFQIDAPILENILKDCYNGSYDLRKALMSCQIFCQNYAIDISGETNHEIYIRKIKYNSFNETKNNDTEYSLDELTDNIDLLSVSDVISSNSHSLMEHESIPNELLDIYFIDESTKLRQRTLPHELNIGDFISEANSIEDRPSVNMSSFNKIREATTAFTASRSKELPKFVQDLYSARSVRASTRSMTDSTESLTDWQRDITGVSDSSICNYLSPLPYILELAPFARQWCRYQNSLDIVEEDTLENSGVSVKKFIGWRQFQDNSKQVLNTFI</sequence>
<dbReference type="PANTHER" id="PTHR23389">
    <property type="entry name" value="CHROMOSOME TRANSMISSION FIDELITY FACTOR 18"/>
    <property type="match status" value="1"/>
</dbReference>
<accession>Q6BJ72</accession>
<protein>
    <submittedName>
        <fullName evidence="4">DEHA2G04686p</fullName>
    </submittedName>
</protein>
<dbReference type="EMBL" id="CR382139">
    <property type="protein sequence ID" value="CAG90206.2"/>
    <property type="molecule type" value="Genomic_DNA"/>
</dbReference>
<name>Q6BJ72_DEBHA</name>
<organism evidence="4 5">
    <name type="scientific">Debaryomyces hansenii (strain ATCC 36239 / CBS 767 / BCRC 21394 / JCM 1990 / NBRC 0083 / IGC 2968)</name>
    <name type="common">Yeast</name>
    <name type="synonym">Torulaspora hansenii</name>
    <dbReference type="NCBI Taxonomy" id="284592"/>
    <lineage>
        <taxon>Eukaryota</taxon>
        <taxon>Fungi</taxon>
        <taxon>Dikarya</taxon>
        <taxon>Ascomycota</taxon>
        <taxon>Saccharomycotina</taxon>
        <taxon>Pichiomycetes</taxon>
        <taxon>Debaryomycetaceae</taxon>
        <taxon>Debaryomyces</taxon>
    </lineage>
</organism>